<evidence type="ECO:0000256" key="8">
    <source>
        <dbReference type="ARBA" id="ARBA00022741"/>
    </source>
</evidence>
<keyword evidence="7" id="KW-0812">Transmembrane</keyword>
<comment type="pathway">
    <text evidence="2">Protein modification; protein glycosylation.</text>
</comment>
<keyword evidence="8" id="KW-0547">Nucleotide-binding</keyword>
<protein>
    <recommendedName>
        <fullName evidence="4">N-acetylgalactosaminide beta-1,3-galactosyltransferase</fullName>
        <ecNumber evidence="4">2.4.1.122</ecNumber>
    </recommendedName>
</protein>
<dbReference type="EMBL" id="CAJOBA010039066">
    <property type="protein sequence ID" value="CAF4071541.1"/>
    <property type="molecule type" value="Genomic_DNA"/>
</dbReference>
<evidence type="ECO:0000256" key="11">
    <source>
        <dbReference type="ARBA" id="ARBA00023136"/>
    </source>
</evidence>
<accession>A0A8S2EVF6</accession>
<dbReference type="PANTHER" id="PTHR23033">
    <property type="entry name" value="BETA1,3-GALACTOSYLTRANSFERASE"/>
    <property type="match status" value="1"/>
</dbReference>
<dbReference type="Proteomes" id="UP000682733">
    <property type="component" value="Unassembled WGS sequence"/>
</dbReference>
<reference evidence="13" key="1">
    <citation type="submission" date="2021-02" db="EMBL/GenBank/DDBJ databases">
        <authorList>
            <person name="Nowell W R."/>
        </authorList>
    </citation>
    <scope>NUCLEOTIDE SEQUENCE</scope>
</reference>
<dbReference type="Gene3D" id="3.90.550.50">
    <property type="match status" value="1"/>
</dbReference>
<dbReference type="GO" id="GO:0016020">
    <property type="term" value="C:membrane"/>
    <property type="evidence" value="ECO:0007669"/>
    <property type="project" value="UniProtKB-SubCell"/>
</dbReference>
<keyword evidence="6" id="KW-0808">Transferase</keyword>
<keyword evidence="10" id="KW-1133">Transmembrane helix</keyword>
<gene>
    <name evidence="13" type="ORF">OVA965_LOCUS26923</name>
    <name evidence="14" type="ORF">TMI583_LOCUS27666</name>
</gene>
<evidence type="ECO:0000256" key="10">
    <source>
        <dbReference type="ARBA" id="ARBA00022989"/>
    </source>
</evidence>
<evidence type="ECO:0000256" key="4">
    <source>
        <dbReference type="ARBA" id="ARBA00012557"/>
    </source>
</evidence>
<evidence type="ECO:0000313" key="14">
    <source>
        <dbReference type="EMBL" id="CAF4071541.1"/>
    </source>
</evidence>
<sequence length="285" mass="33900">MKPRVYQESDIAFVIITGAPFYQTRAMAVRDTWLSRVSNYYFLSSKPYPYLPVTVIPNTQEDYLSNMNKTFYGLEIIYKHQQKKPEHQRQKWFYIIGCDTYVDVNHLLKRLDPFDHKEVYFIGGYTLPRMCWGENNTQFPVEFVAGGPGILLSYKLLEVLRSIMLPYFENVWPKNNSWSDVALSCMVKKLGYNSTIVPGFYAFTPAYTFGTNRNKKVHDDLEPNNWHYVPHQQMYELDEYHVFHHIDRLVNDQNWLELTQFTRDFVASHYEVLRKKKQECELPKI</sequence>
<evidence type="ECO:0000313" key="15">
    <source>
        <dbReference type="Proteomes" id="UP000677228"/>
    </source>
</evidence>
<dbReference type="AlphaFoldDB" id="A0A8S2EVF6"/>
<evidence type="ECO:0000256" key="7">
    <source>
        <dbReference type="ARBA" id="ARBA00022692"/>
    </source>
</evidence>
<comment type="subcellular location">
    <subcellularLocation>
        <location evidence="1">Membrane</location>
        <topology evidence="1">Single-pass type II membrane protein</topology>
    </subcellularLocation>
</comment>
<dbReference type="GO" id="GO:0000166">
    <property type="term" value="F:nucleotide binding"/>
    <property type="evidence" value="ECO:0007669"/>
    <property type="project" value="UniProtKB-KW"/>
</dbReference>
<evidence type="ECO:0000256" key="3">
    <source>
        <dbReference type="ARBA" id="ARBA00006462"/>
    </source>
</evidence>
<dbReference type="Proteomes" id="UP000677228">
    <property type="component" value="Unassembled WGS sequence"/>
</dbReference>
<keyword evidence="9" id="KW-0735">Signal-anchor</keyword>
<feature type="domain" description="Fringe-like glycosyltransferase" evidence="12">
    <location>
        <begin position="7"/>
        <end position="202"/>
    </location>
</feature>
<evidence type="ECO:0000256" key="5">
    <source>
        <dbReference type="ARBA" id="ARBA00022676"/>
    </source>
</evidence>
<comment type="caution">
    <text evidence="13">The sequence shown here is derived from an EMBL/GenBank/DDBJ whole genome shotgun (WGS) entry which is preliminary data.</text>
</comment>
<keyword evidence="5" id="KW-0328">Glycosyltransferase</keyword>
<organism evidence="13 15">
    <name type="scientific">Didymodactylos carnosus</name>
    <dbReference type="NCBI Taxonomy" id="1234261"/>
    <lineage>
        <taxon>Eukaryota</taxon>
        <taxon>Metazoa</taxon>
        <taxon>Spiralia</taxon>
        <taxon>Gnathifera</taxon>
        <taxon>Rotifera</taxon>
        <taxon>Eurotatoria</taxon>
        <taxon>Bdelloidea</taxon>
        <taxon>Philodinida</taxon>
        <taxon>Philodinidae</taxon>
        <taxon>Didymodactylos</taxon>
    </lineage>
</organism>
<evidence type="ECO:0000256" key="6">
    <source>
        <dbReference type="ARBA" id="ARBA00022679"/>
    </source>
</evidence>
<evidence type="ECO:0000313" key="13">
    <source>
        <dbReference type="EMBL" id="CAF1265288.1"/>
    </source>
</evidence>
<dbReference type="InterPro" id="IPR003378">
    <property type="entry name" value="Fringe-like_glycosylTrfase"/>
</dbReference>
<name>A0A8S2EVF6_9BILA</name>
<evidence type="ECO:0000256" key="2">
    <source>
        <dbReference type="ARBA" id="ARBA00004922"/>
    </source>
</evidence>
<dbReference type="Pfam" id="PF02434">
    <property type="entry name" value="Fringe"/>
    <property type="match status" value="1"/>
</dbReference>
<dbReference type="EMBL" id="CAJNOK010017506">
    <property type="protein sequence ID" value="CAF1265288.1"/>
    <property type="molecule type" value="Genomic_DNA"/>
</dbReference>
<comment type="similarity">
    <text evidence="3">Belongs to the glycosyltransferase 31 family. Beta3-Gal-T subfamily.</text>
</comment>
<dbReference type="InterPro" id="IPR026050">
    <property type="entry name" value="C1GALT1/C1GALT1_chp1"/>
</dbReference>
<keyword evidence="11" id="KW-0472">Membrane</keyword>
<proteinExistence type="inferred from homology"/>
<evidence type="ECO:0000256" key="1">
    <source>
        <dbReference type="ARBA" id="ARBA00004606"/>
    </source>
</evidence>
<dbReference type="GO" id="GO:0016263">
    <property type="term" value="F:glycoprotein-N-acetylgalactosamine 3-beta-galactosyltransferase activity"/>
    <property type="evidence" value="ECO:0007669"/>
    <property type="project" value="UniProtKB-EC"/>
</dbReference>
<evidence type="ECO:0000259" key="12">
    <source>
        <dbReference type="Pfam" id="PF02434"/>
    </source>
</evidence>
<dbReference type="EC" id="2.4.1.122" evidence="4"/>
<evidence type="ECO:0000256" key="9">
    <source>
        <dbReference type="ARBA" id="ARBA00022968"/>
    </source>
</evidence>